<reference evidence="3 4" key="1">
    <citation type="submission" date="2018-06" db="EMBL/GenBank/DDBJ databases">
        <title>Genomic Encyclopedia of Archaeal and Bacterial Type Strains, Phase II (KMG-II): from individual species to whole genera.</title>
        <authorList>
            <person name="Goeker M."/>
        </authorList>
    </citation>
    <scope>NUCLEOTIDE SEQUENCE [LARGE SCALE GENOMIC DNA]</scope>
    <source>
        <strain evidence="3 4">DSM 27372</strain>
    </source>
</reference>
<dbReference type="EMBL" id="QKLU01000003">
    <property type="protein sequence ID" value="PYF75086.1"/>
    <property type="molecule type" value="Genomic_DNA"/>
</dbReference>
<name>A0A318UFF2_9SPHI</name>
<dbReference type="Gene3D" id="3.40.50.2300">
    <property type="match status" value="1"/>
</dbReference>
<dbReference type="PANTHER" id="PTHR43428:SF1">
    <property type="entry name" value="ARSENATE REDUCTASE"/>
    <property type="match status" value="1"/>
</dbReference>
<evidence type="ECO:0000313" key="3">
    <source>
        <dbReference type="EMBL" id="PYF75086.1"/>
    </source>
</evidence>
<dbReference type="RefSeq" id="WP_110830457.1">
    <property type="nucleotide sequence ID" value="NZ_QKLU01000003.1"/>
</dbReference>
<keyword evidence="4" id="KW-1185">Reference proteome</keyword>
<gene>
    <name evidence="3" type="ORF">B0O44_103533</name>
</gene>
<dbReference type="GO" id="GO:0046685">
    <property type="term" value="P:response to arsenic-containing substance"/>
    <property type="evidence" value="ECO:0007669"/>
    <property type="project" value="UniProtKB-KW"/>
</dbReference>
<protein>
    <submittedName>
        <fullName evidence="3">Arsenate reductase</fullName>
    </submittedName>
</protein>
<dbReference type="PANTHER" id="PTHR43428">
    <property type="entry name" value="ARSENATE REDUCTASE"/>
    <property type="match status" value="1"/>
</dbReference>
<evidence type="ECO:0000256" key="1">
    <source>
        <dbReference type="ARBA" id="ARBA00022849"/>
    </source>
</evidence>
<keyword evidence="1" id="KW-0059">Arsenical resistance</keyword>
<dbReference type="AlphaFoldDB" id="A0A318UFF2"/>
<dbReference type="Pfam" id="PF01451">
    <property type="entry name" value="LMWPc"/>
    <property type="match status" value="1"/>
</dbReference>
<evidence type="ECO:0000259" key="2">
    <source>
        <dbReference type="SMART" id="SM00226"/>
    </source>
</evidence>
<sequence>MKNVLVLCTGNSCRSQIAEGFLRHFAGEKANIYSAGIEVHGLNPRAVVAMAESGIDISAHTSNHIEQYSGVHFDYVITVCDNAKESCPYFPTQAQKFHYNFPDPAGAIGTEQEVMDEFRKVRDMIKAYAFDFVKDHLNS</sequence>
<dbReference type="CDD" id="cd16345">
    <property type="entry name" value="LMWP_ArsC"/>
    <property type="match status" value="1"/>
</dbReference>
<accession>A0A318UFF2</accession>
<dbReference type="Proteomes" id="UP000248198">
    <property type="component" value="Unassembled WGS sequence"/>
</dbReference>
<dbReference type="OrthoDB" id="9799096at2"/>
<comment type="caution">
    <text evidence="3">The sequence shown here is derived from an EMBL/GenBank/DDBJ whole genome shotgun (WGS) entry which is preliminary data.</text>
</comment>
<evidence type="ECO:0000313" key="4">
    <source>
        <dbReference type="Proteomes" id="UP000248198"/>
    </source>
</evidence>
<dbReference type="InterPro" id="IPR023485">
    <property type="entry name" value="Ptyr_pPase"/>
</dbReference>
<dbReference type="SMART" id="SM00226">
    <property type="entry name" value="LMWPc"/>
    <property type="match status" value="1"/>
</dbReference>
<organism evidence="3 4">
    <name type="scientific">Pedobacter nutrimenti</name>
    <dbReference type="NCBI Taxonomy" id="1241337"/>
    <lineage>
        <taxon>Bacteria</taxon>
        <taxon>Pseudomonadati</taxon>
        <taxon>Bacteroidota</taxon>
        <taxon>Sphingobacteriia</taxon>
        <taxon>Sphingobacteriales</taxon>
        <taxon>Sphingobacteriaceae</taxon>
        <taxon>Pedobacter</taxon>
    </lineage>
</organism>
<proteinExistence type="predicted"/>
<feature type="domain" description="Phosphotyrosine protein phosphatase I" evidence="2">
    <location>
        <begin position="2"/>
        <end position="135"/>
    </location>
</feature>
<dbReference type="SUPFAM" id="SSF52788">
    <property type="entry name" value="Phosphotyrosine protein phosphatases I"/>
    <property type="match status" value="1"/>
</dbReference>
<dbReference type="InterPro" id="IPR036196">
    <property type="entry name" value="Ptyr_pPase_sf"/>
</dbReference>